<dbReference type="AlphaFoldDB" id="A0A2K8JM24"/>
<evidence type="ECO:0000313" key="2">
    <source>
        <dbReference type="EMBL" id="ATU82876.1"/>
    </source>
</evidence>
<keyword evidence="1" id="KW-0732">Signal</keyword>
<accession>A0A2K8JM24</accession>
<dbReference type="Gene3D" id="3.30.30.10">
    <property type="entry name" value="Knottin, scorpion toxin-like"/>
    <property type="match status" value="1"/>
</dbReference>
<dbReference type="GO" id="GO:0051707">
    <property type="term" value="P:response to other organism"/>
    <property type="evidence" value="ECO:0007669"/>
    <property type="project" value="UniProtKB-ARBA"/>
</dbReference>
<dbReference type="InterPro" id="IPR036574">
    <property type="entry name" value="Scorpion_toxin-like_sf"/>
</dbReference>
<proteinExistence type="evidence at transcript level"/>
<name>A0A2K8JM24_PRIPG</name>
<reference evidence="2" key="1">
    <citation type="submission" date="2016-10" db="EMBL/GenBank/DDBJ databases">
        <title>The assassin bug Pristhesancus plagipennis produces two different types of venom.</title>
        <authorList>
            <person name="Walker A.A."/>
            <person name="Herzig V."/>
            <person name="Jin J."/>
            <person name="Fry B.G."/>
            <person name="King G.F."/>
        </authorList>
    </citation>
    <scope>NUCLEOTIDE SEQUENCE</scope>
    <source>
        <tissue evidence="2">Venom/labial glands</tissue>
    </source>
</reference>
<feature type="chain" id="PRO_5014888053" evidence="1">
    <location>
        <begin position="21"/>
        <end position="94"/>
    </location>
</feature>
<sequence length="94" mass="10864">MKIFTSILFAAIFLVVFIDAVPSFNDDTELISDEQRRRLICAPLLAEWSGTPWQQMACRSYCQKKDPKLTGTCRGFRCTCFEKKQKDKEPAKHD</sequence>
<dbReference type="EMBL" id="KY031125">
    <property type="protein sequence ID" value="ATU82876.1"/>
    <property type="molecule type" value="mRNA"/>
</dbReference>
<dbReference type="SUPFAM" id="SSF57095">
    <property type="entry name" value="Scorpion toxin-like"/>
    <property type="match status" value="1"/>
</dbReference>
<feature type="signal peptide" evidence="1">
    <location>
        <begin position="1"/>
        <end position="20"/>
    </location>
</feature>
<evidence type="ECO:0000256" key="1">
    <source>
        <dbReference type="SAM" id="SignalP"/>
    </source>
</evidence>
<organism evidence="2">
    <name type="scientific">Pristhesancus plagipennis</name>
    <name type="common">Common assassin bug</name>
    <dbReference type="NCBI Taxonomy" id="1955184"/>
    <lineage>
        <taxon>Eukaryota</taxon>
        <taxon>Metazoa</taxon>
        <taxon>Ecdysozoa</taxon>
        <taxon>Arthropoda</taxon>
        <taxon>Hexapoda</taxon>
        <taxon>Insecta</taxon>
        <taxon>Pterygota</taxon>
        <taxon>Neoptera</taxon>
        <taxon>Paraneoptera</taxon>
        <taxon>Hemiptera</taxon>
        <taxon>Heteroptera</taxon>
        <taxon>Panheteroptera</taxon>
        <taxon>Cimicomorpha</taxon>
        <taxon>Reduviidae</taxon>
        <taxon>Harpactorinae</taxon>
        <taxon>Harpactorini</taxon>
        <taxon>Pristhesancus</taxon>
    </lineage>
</organism>
<protein>
    <submittedName>
        <fullName evidence="2">Secreted Defensin-like peptide</fullName>
    </submittedName>
</protein>